<dbReference type="EMBL" id="ML119863">
    <property type="protein sequence ID" value="RPA72406.1"/>
    <property type="molecule type" value="Genomic_DNA"/>
</dbReference>
<evidence type="ECO:0000313" key="2">
    <source>
        <dbReference type="EMBL" id="RPA72406.1"/>
    </source>
</evidence>
<name>A0A3N4HH62_ASCIM</name>
<evidence type="ECO:0000313" key="3">
    <source>
        <dbReference type="Proteomes" id="UP000275078"/>
    </source>
</evidence>
<feature type="region of interest" description="Disordered" evidence="1">
    <location>
        <begin position="277"/>
        <end position="301"/>
    </location>
</feature>
<feature type="compositionally biased region" description="Polar residues" evidence="1">
    <location>
        <begin position="291"/>
        <end position="301"/>
    </location>
</feature>
<feature type="region of interest" description="Disordered" evidence="1">
    <location>
        <begin position="153"/>
        <end position="176"/>
    </location>
</feature>
<gene>
    <name evidence="2" type="ORF">BJ508DRAFT_335102</name>
</gene>
<reference evidence="2 3" key="1">
    <citation type="journal article" date="2018" name="Nat. Ecol. Evol.">
        <title>Pezizomycetes genomes reveal the molecular basis of ectomycorrhizal truffle lifestyle.</title>
        <authorList>
            <person name="Murat C."/>
            <person name="Payen T."/>
            <person name="Noel B."/>
            <person name="Kuo A."/>
            <person name="Morin E."/>
            <person name="Chen J."/>
            <person name="Kohler A."/>
            <person name="Krizsan K."/>
            <person name="Balestrini R."/>
            <person name="Da Silva C."/>
            <person name="Montanini B."/>
            <person name="Hainaut M."/>
            <person name="Levati E."/>
            <person name="Barry K.W."/>
            <person name="Belfiori B."/>
            <person name="Cichocki N."/>
            <person name="Clum A."/>
            <person name="Dockter R.B."/>
            <person name="Fauchery L."/>
            <person name="Guy J."/>
            <person name="Iotti M."/>
            <person name="Le Tacon F."/>
            <person name="Lindquist E.A."/>
            <person name="Lipzen A."/>
            <person name="Malagnac F."/>
            <person name="Mello A."/>
            <person name="Molinier V."/>
            <person name="Miyauchi S."/>
            <person name="Poulain J."/>
            <person name="Riccioni C."/>
            <person name="Rubini A."/>
            <person name="Sitrit Y."/>
            <person name="Splivallo R."/>
            <person name="Traeger S."/>
            <person name="Wang M."/>
            <person name="Zifcakova L."/>
            <person name="Wipf D."/>
            <person name="Zambonelli A."/>
            <person name="Paolocci F."/>
            <person name="Nowrousian M."/>
            <person name="Ottonello S."/>
            <person name="Baldrian P."/>
            <person name="Spatafora J.W."/>
            <person name="Henrissat B."/>
            <person name="Nagy L.G."/>
            <person name="Aury J.M."/>
            <person name="Wincker P."/>
            <person name="Grigoriev I.V."/>
            <person name="Bonfante P."/>
            <person name="Martin F.M."/>
        </authorList>
    </citation>
    <scope>NUCLEOTIDE SEQUENCE [LARGE SCALE GENOMIC DNA]</scope>
    <source>
        <strain evidence="2 3">RN42</strain>
    </source>
</reference>
<keyword evidence="3" id="KW-1185">Reference proteome</keyword>
<organism evidence="2 3">
    <name type="scientific">Ascobolus immersus RN42</name>
    <dbReference type="NCBI Taxonomy" id="1160509"/>
    <lineage>
        <taxon>Eukaryota</taxon>
        <taxon>Fungi</taxon>
        <taxon>Dikarya</taxon>
        <taxon>Ascomycota</taxon>
        <taxon>Pezizomycotina</taxon>
        <taxon>Pezizomycetes</taxon>
        <taxon>Pezizales</taxon>
        <taxon>Ascobolaceae</taxon>
        <taxon>Ascobolus</taxon>
    </lineage>
</organism>
<protein>
    <submittedName>
        <fullName evidence="2">Uncharacterized protein</fullName>
    </submittedName>
</protein>
<dbReference type="Proteomes" id="UP000275078">
    <property type="component" value="Unassembled WGS sequence"/>
</dbReference>
<feature type="compositionally biased region" description="Basic and acidic residues" evidence="1">
    <location>
        <begin position="158"/>
        <end position="167"/>
    </location>
</feature>
<accession>A0A3N4HH62</accession>
<sequence>MDSDTPPTHVYVVISHTKSADEPDFTLHGAYQLVEQANNRAKHVLLSAFGEQAKDGLSVSWSLESLEASSAMSYNKDGCLTMQPRTGISTPAIYGEGGKQYDATSQIPCQLSVRVEKQQFYHSRPETESKTCSIPSPTSFGASIKVNGNAKASASLKRPADDVRADSSEPAAKRTSTQLIEETAIGNLGSQKCDAFSRAITLYEVKVIKQTPDRDDDDNWHEEVESQLVFLQWEEAIKQFQRDYEEFAGDCFDEYCEDGLEYGQLLSCEGGDFEAPLRGSKGGTRKEHQDTGSINNPISLE</sequence>
<proteinExistence type="predicted"/>
<evidence type="ECO:0000256" key="1">
    <source>
        <dbReference type="SAM" id="MobiDB-lite"/>
    </source>
</evidence>
<dbReference type="AlphaFoldDB" id="A0A3N4HH62"/>